<dbReference type="AlphaFoldDB" id="A0AAV1DQ79"/>
<gene>
    <name evidence="5" type="ORF">OLC1_LOCUS17131</name>
</gene>
<sequence>MAVELFMPIILDRLIDVTTQQIGEKVNLIAGVEEEVDSLKKKFDTLAYVLEDAERRKIKESPIWAWLEQLEDIAYEMEDVLEEWHIKFIKPQQVRAKSTTRMPTTLLDKVHSLIQSLCSCVNQLPGRNDIALKIREINRKLGAALEEANNFSFVVGRTFSGLDSKACKARVSTSIIDISQVQGWCSWKHNLSDDEKGERGESSRHRLLAYVRPAYKV</sequence>
<evidence type="ECO:0000313" key="5">
    <source>
        <dbReference type="EMBL" id="CAI9109186.1"/>
    </source>
</evidence>
<dbReference type="EMBL" id="OX459123">
    <property type="protein sequence ID" value="CAI9109186.1"/>
    <property type="molecule type" value="Genomic_DNA"/>
</dbReference>
<dbReference type="GO" id="GO:0000166">
    <property type="term" value="F:nucleotide binding"/>
    <property type="evidence" value="ECO:0007669"/>
    <property type="project" value="UniProtKB-KW"/>
</dbReference>
<keyword evidence="1" id="KW-0677">Repeat</keyword>
<evidence type="ECO:0000256" key="3">
    <source>
        <dbReference type="ARBA" id="ARBA00022821"/>
    </source>
</evidence>
<feature type="domain" description="Disease resistance N-terminal" evidence="4">
    <location>
        <begin position="12"/>
        <end position="93"/>
    </location>
</feature>
<accession>A0AAV1DQ79</accession>
<evidence type="ECO:0000256" key="2">
    <source>
        <dbReference type="ARBA" id="ARBA00022741"/>
    </source>
</evidence>
<dbReference type="InterPro" id="IPR041118">
    <property type="entry name" value="Rx_N"/>
</dbReference>
<protein>
    <submittedName>
        <fullName evidence="5">OLC1v1008961C1</fullName>
    </submittedName>
</protein>
<evidence type="ECO:0000313" key="6">
    <source>
        <dbReference type="Proteomes" id="UP001161247"/>
    </source>
</evidence>
<proteinExistence type="predicted"/>
<evidence type="ECO:0000256" key="1">
    <source>
        <dbReference type="ARBA" id="ARBA00022737"/>
    </source>
</evidence>
<evidence type="ECO:0000259" key="4">
    <source>
        <dbReference type="Pfam" id="PF18052"/>
    </source>
</evidence>
<dbReference type="Gene3D" id="1.20.5.4130">
    <property type="match status" value="1"/>
</dbReference>
<keyword evidence="2" id="KW-0547">Nucleotide-binding</keyword>
<reference evidence="5" key="1">
    <citation type="submission" date="2023-03" db="EMBL/GenBank/DDBJ databases">
        <authorList>
            <person name="Julca I."/>
        </authorList>
    </citation>
    <scope>NUCLEOTIDE SEQUENCE</scope>
</reference>
<keyword evidence="3" id="KW-0611">Plant defense</keyword>
<dbReference type="Pfam" id="PF18052">
    <property type="entry name" value="Rx_N"/>
    <property type="match status" value="1"/>
</dbReference>
<dbReference type="Proteomes" id="UP001161247">
    <property type="component" value="Chromosome 6"/>
</dbReference>
<keyword evidence="6" id="KW-1185">Reference proteome</keyword>
<dbReference type="GO" id="GO:0006952">
    <property type="term" value="P:defense response"/>
    <property type="evidence" value="ECO:0007669"/>
    <property type="project" value="UniProtKB-KW"/>
</dbReference>
<name>A0AAV1DQ79_OLDCO</name>
<organism evidence="5 6">
    <name type="scientific">Oldenlandia corymbosa var. corymbosa</name>
    <dbReference type="NCBI Taxonomy" id="529605"/>
    <lineage>
        <taxon>Eukaryota</taxon>
        <taxon>Viridiplantae</taxon>
        <taxon>Streptophyta</taxon>
        <taxon>Embryophyta</taxon>
        <taxon>Tracheophyta</taxon>
        <taxon>Spermatophyta</taxon>
        <taxon>Magnoliopsida</taxon>
        <taxon>eudicotyledons</taxon>
        <taxon>Gunneridae</taxon>
        <taxon>Pentapetalae</taxon>
        <taxon>asterids</taxon>
        <taxon>lamiids</taxon>
        <taxon>Gentianales</taxon>
        <taxon>Rubiaceae</taxon>
        <taxon>Rubioideae</taxon>
        <taxon>Spermacoceae</taxon>
        <taxon>Hedyotis-Oldenlandia complex</taxon>
        <taxon>Oldenlandia</taxon>
    </lineage>
</organism>